<dbReference type="InterPro" id="IPR023772">
    <property type="entry name" value="DNA-bd_HTH_TetR-type_CS"/>
</dbReference>
<dbReference type="STRING" id="716541.ECL_03155"/>
<accession>A0A0H3CQB1</accession>
<dbReference type="PANTHER" id="PTHR30055:SF222">
    <property type="entry name" value="REGULATORY PROTEIN"/>
    <property type="match status" value="1"/>
</dbReference>
<dbReference type="PROSITE" id="PS50977">
    <property type="entry name" value="HTH_TETR_2"/>
    <property type="match status" value="1"/>
</dbReference>
<dbReference type="OrthoDB" id="63332at2"/>
<sequence>MARPKSEDKKQALLDAATAAFAQSGIAASTALIARKAGVAEGTLFRYFATKDDLLNALYLHLKQDLCQSMLSNLDRSLTTPKEHTRNIWNSYVDWGIRNPVAHAAIRQIGVSEKLSAETELAVKEMFPELHELCRRSVRQVFMSDEFKTFGDALFLSLAESTMEFATRDPSRAVDFKALGFEVMWRGLAQEESDGQ</sequence>
<dbReference type="PATRIC" id="fig|716541.4.peg.3318"/>
<dbReference type="HOGENOM" id="CLU_069356_12_9_6"/>
<dbReference type="PROSITE" id="PS01081">
    <property type="entry name" value="HTH_TETR_1"/>
    <property type="match status" value="1"/>
</dbReference>
<dbReference type="RefSeq" id="WP_013097680.1">
    <property type="nucleotide sequence ID" value="NC_014121.1"/>
</dbReference>
<dbReference type="PRINTS" id="PR00455">
    <property type="entry name" value="HTHTETR"/>
</dbReference>
<keyword evidence="1 2" id="KW-0238">DNA-binding</keyword>
<dbReference type="GeneID" id="83572396"/>
<dbReference type="eggNOG" id="COG1309">
    <property type="taxonomic scope" value="Bacteria"/>
</dbReference>
<protein>
    <submittedName>
        <fullName evidence="4">TetR family transcriptional regulator</fullName>
    </submittedName>
</protein>
<dbReference type="AlphaFoldDB" id="A0A0H3CQB1"/>
<dbReference type="InterPro" id="IPR050109">
    <property type="entry name" value="HTH-type_TetR-like_transc_reg"/>
</dbReference>
<dbReference type="InterPro" id="IPR009057">
    <property type="entry name" value="Homeodomain-like_sf"/>
</dbReference>
<evidence type="ECO:0000313" key="5">
    <source>
        <dbReference type="Proteomes" id="UP000002363"/>
    </source>
</evidence>
<evidence type="ECO:0000259" key="3">
    <source>
        <dbReference type="PROSITE" id="PS50977"/>
    </source>
</evidence>
<dbReference type="Gene3D" id="1.10.357.10">
    <property type="entry name" value="Tetracycline Repressor, domain 2"/>
    <property type="match status" value="1"/>
</dbReference>
<reference evidence="4 5" key="1">
    <citation type="journal article" date="2010" name="J. Bacteriol.">
        <title>Complete genome sequence of Enterobacter cloacae subsp. cloacae type strain ATCC 13047.</title>
        <authorList>
            <person name="Ren Y."/>
            <person name="Ren Y."/>
            <person name="Zhou Z."/>
            <person name="Guo X."/>
            <person name="Li Y."/>
            <person name="Feng L."/>
            <person name="Wang L."/>
        </authorList>
    </citation>
    <scope>NUCLEOTIDE SEQUENCE [LARGE SCALE GENOMIC DNA]</scope>
    <source>
        <strain evidence="5">ATCC 13047 / DSM 30054 / NBRC 13535 / NCTC 10005 / WDCM 00083 / NCDC 279-56</strain>
    </source>
</reference>
<evidence type="ECO:0000313" key="4">
    <source>
        <dbReference type="EMBL" id="ADF62691.1"/>
    </source>
</evidence>
<evidence type="ECO:0000256" key="2">
    <source>
        <dbReference type="PROSITE-ProRule" id="PRU00335"/>
    </source>
</evidence>
<dbReference type="Pfam" id="PF00440">
    <property type="entry name" value="TetR_N"/>
    <property type="match status" value="1"/>
</dbReference>
<feature type="DNA-binding region" description="H-T-H motif" evidence="2">
    <location>
        <begin position="29"/>
        <end position="48"/>
    </location>
</feature>
<dbReference type="EnsemblBacteria" id="ADF62691">
    <property type="protein sequence ID" value="ADF62691"/>
    <property type="gene ID" value="ECL_03155"/>
</dbReference>
<organism evidence="4 5">
    <name type="scientific">Enterobacter cloacae subsp. cloacae (strain ATCC 13047 / DSM 30054 / NBRC 13535 / NCTC 10005 / WDCM 00083 / NCDC 279-56)</name>
    <dbReference type="NCBI Taxonomy" id="716541"/>
    <lineage>
        <taxon>Bacteria</taxon>
        <taxon>Pseudomonadati</taxon>
        <taxon>Pseudomonadota</taxon>
        <taxon>Gammaproteobacteria</taxon>
        <taxon>Enterobacterales</taxon>
        <taxon>Enterobacteriaceae</taxon>
        <taxon>Enterobacter</taxon>
        <taxon>Enterobacter cloacae complex</taxon>
    </lineage>
</organism>
<name>A0A0H3CQB1_ENTCC</name>
<dbReference type="PANTHER" id="PTHR30055">
    <property type="entry name" value="HTH-TYPE TRANSCRIPTIONAL REGULATOR RUTR"/>
    <property type="match status" value="1"/>
</dbReference>
<gene>
    <name evidence="4" type="ordered locus">ECL_03155</name>
</gene>
<dbReference type="Proteomes" id="UP000002363">
    <property type="component" value="Chromosome"/>
</dbReference>
<proteinExistence type="predicted"/>
<evidence type="ECO:0000256" key="1">
    <source>
        <dbReference type="ARBA" id="ARBA00023125"/>
    </source>
</evidence>
<dbReference type="GO" id="GO:0003677">
    <property type="term" value="F:DNA binding"/>
    <property type="evidence" value="ECO:0007669"/>
    <property type="project" value="UniProtKB-UniRule"/>
</dbReference>
<dbReference type="SUPFAM" id="SSF46689">
    <property type="entry name" value="Homeodomain-like"/>
    <property type="match status" value="1"/>
</dbReference>
<dbReference type="EMBL" id="CP001918">
    <property type="protein sequence ID" value="ADF62691.1"/>
    <property type="molecule type" value="Genomic_DNA"/>
</dbReference>
<dbReference type="InterPro" id="IPR001647">
    <property type="entry name" value="HTH_TetR"/>
</dbReference>
<dbReference type="KEGG" id="enc:ECL_03155"/>
<keyword evidence="5" id="KW-1185">Reference proteome</keyword>
<feature type="domain" description="HTH tetR-type" evidence="3">
    <location>
        <begin position="7"/>
        <end position="66"/>
    </location>
</feature>